<dbReference type="EMBL" id="ML995847">
    <property type="protein sequence ID" value="KAF2768163.1"/>
    <property type="molecule type" value="Genomic_DNA"/>
</dbReference>
<dbReference type="AlphaFoldDB" id="A0A6G1L5F2"/>
<keyword evidence="3" id="KW-1185">Reference proteome</keyword>
<evidence type="ECO:0000256" key="1">
    <source>
        <dbReference type="SAM" id="SignalP"/>
    </source>
</evidence>
<proteinExistence type="predicted"/>
<feature type="chain" id="PRO_5026329775" description="Long chronological lifespan protein 2" evidence="1">
    <location>
        <begin position="17"/>
        <end position="85"/>
    </location>
</feature>
<keyword evidence="1" id="KW-0732">Signal</keyword>
<sequence length="85" mass="9413">MKPTLLLPLLASLTLGYQDKGWRCFPPVFQTPAAFGVCFPPLELQKQGVAPKSCGYDLLCPYENAFCDPDWEKGSEADCAGEQWL</sequence>
<dbReference type="Proteomes" id="UP000799436">
    <property type="component" value="Unassembled WGS sequence"/>
</dbReference>
<protein>
    <recommendedName>
        <fullName evidence="4">Long chronological lifespan protein 2</fullName>
    </recommendedName>
</protein>
<accession>A0A6G1L5F2</accession>
<dbReference type="OrthoDB" id="10370906at2759"/>
<gene>
    <name evidence="2" type="ORF">EJ03DRAFT_328534</name>
</gene>
<reference evidence="2" key="1">
    <citation type="journal article" date="2020" name="Stud. Mycol.">
        <title>101 Dothideomycetes genomes: a test case for predicting lifestyles and emergence of pathogens.</title>
        <authorList>
            <person name="Haridas S."/>
            <person name="Albert R."/>
            <person name="Binder M."/>
            <person name="Bloem J."/>
            <person name="Labutti K."/>
            <person name="Salamov A."/>
            <person name="Andreopoulos B."/>
            <person name="Baker S."/>
            <person name="Barry K."/>
            <person name="Bills G."/>
            <person name="Bluhm B."/>
            <person name="Cannon C."/>
            <person name="Castanera R."/>
            <person name="Culley D."/>
            <person name="Daum C."/>
            <person name="Ezra D."/>
            <person name="Gonzalez J."/>
            <person name="Henrissat B."/>
            <person name="Kuo A."/>
            <person name="Liang C."/>
            <person name="Lipzen A."/>
            <person name="Lutzoni F."/>
            <person name="Magnuson J."/>
            <person name="Mondo S."/>
            <person name="Nolan M."/>
            <person name="Ohm R."/>
            <person name="Pangilinan J."/>
            <person name="Park H.-J."/>
            <person name="Ramirez L."/>
            <person name="Alfaro M."/>
            <person name="Sun H."/>
            <person name="Tritt A."/>
            <person name="Yoshinaga Y."/>
            <person name="Zwiers L.-H."/>
            <person name="Turgeon B."/>
            <person name="Goodwin S."/>
            <person name="Spatafora J."/>
            <person name="Crous P."/>
            <person name="Grigoriev I."/>
        </authorList>
    </citation>
    <scope>NUCLEOTIDE SEQUENCE</scope>
    <source>
        <strain evidence="2">CBS 116005</strain>
    </source>
</reference>
<evidence type="ECO:0000313" key="2">
    <source>
        <dbReference type="EMBL" id="KAF2768163.1"/>
    </source>
</evidence>
<feature type="signal peptide" evidence="1">
    <location>
        <begin position="1"/>
        <end position="16"/>
    </location>
</feature>
<evidence type="ECO:0000313" key="3">
    <source>
        <dbReference type="Proteomes" id="UP000799436"/>
    </source>
</evidence>
<organism evidence="2 3">
    <name type="scientific">Teratosphaeria nubilosa</name>
    <dbReference type="NCBI Taxonomy" id="161662"/>
    <lineage>
        <taxon>Eukaryota</taxon>
        <taxon>Fungi</taxon>
        <taxon>Dikarya</taxon>
        <taxon>Ascomycota</taxon>
        <taxon>Pezizomycotina</taxon>
        <taxon>Dothideomycetes</taxon>
        <taxon>Dothideomycetidae</taxon>
        <taxon>Mycosphaerellales</taxon>
        <taxon>Teratosphaeriaceae</taxon>
        <taxon>Teratosphaeria</taxon>
    </lineage>
</organism>
<evidence type="ECO:0008006" key="4">
    <source>
        <dbReference type="Google" id="ProtNLM"/>
    </source>
</evidence>
<name>A0A6G1L5F2_9PEZI</name>